<evidence type="ECO:0000313" key="2">
    <source>
        <dbReference type="Proteomes" id="UP000266841"/>
    </source>
</evidence>
<gene>
    <name evidence="1" type="ORF">THAOC_25560</name>
</gene>
<proteinExistence type="predicted"/>
<accession>K0RM47</accession>
<comment type="caution">
    <text evidence="1">The sequence shown here is derived from an EMBL/GenBank/DDBJ whole genome shotgun (WGS) entry which is preliminary data.</text>
</comment>
<sequence>MVPLPNSDIKRIKRYGKSEFNDIVTRRGSIAIASSIDRRGLRADRGQTNSAGVKHGEERHINHLQEMGGFEEFFKMLDGYCMKFQLKMKKGGPVIYTEDSYQAYHKDDAKYHTRVILQLGGFGKKFCLKKGADE</sequence>
<organism evidence="1 2">
    <name type="scientific">Thalassiosira oceanica</name>
    <name type="common">Marine diatom</name>
    <dbReference type="NCBI Taxonomy" id="159749"/>
    <lineage>
        <taxon>Eukaryota</taxon>
        <taxon>Sar</taxon>
        <taxon>Stramenopiles</taxon>
        <taxon>Ochrophyta</taxon>
        <taxon>Bacillariophyta</taxon>
        <taxon>Coscinodiscophyceae</taxon>
        <taxon>Thalassiosirophycidae</taxon>
        <taxon>Thalassiosirales</taxon>
        <taxon>Thalassiosiraceae</taxon>
        <taxon>Thalassiosira</taxon>
    </lineage>
</organism>
<reference evidence="1 2" key="1">
    <citation type="journal article" date="2012" name="Genome Biol.">
        <title>Genome and low-iron response of an oceanic diatom adapted to chronic iron limitation.</title>
        <authorList>
            <person name="Lommer M."/>
            <person name="Specht M."/>
            <person name="Roy A.S."/>
            <person name="Kraemer L."/>
            <person name="Andreson R."/>
            <person name="Gutowska M.A."/>
            <person name="Wolf J."/>
            <person name="Bergner S.V."/>
            <person name="Schilhabel M.B."/>
            <person name="Klostermeier U.C."/>
            <person name="Beiko R.G."/>
            <person name="Rosenstiel P."/>
            <person name="Hippler M."/>
            <person name="Laroche J."/>
        </authorList>
    </citation>
    <scope>NUCLEOTIDE SEQUENCE [LARGE SCALE GENOMIC DNA]</scope>
    <source>
        <strain evidence="1 2">CCMP1005</strain>
    </source>
</reference>
<protein>
    <submittedName>
        <fullName evidence="1">Uncharacterized protein</fullName>
    </submittedName>
</protein>
<dbReference type="EMBL" id="AGNL01035291">
    <property type="protein sequence ID" value="EJK54783.1"/>
    <property type="molecule type" value="Genomic_DNA"/>
</dbReference>
<dbReference type="Proteomes" id="UP000266841">
    <property type="component" value="Unassembled WGS sequence"/>
</dbReference>
<dbReference type="AlphaFoldDB" id="K0RM47"/>
<keyword evidence="2" id="KW-1185">Reference proteome</keyword>
<evidence type="ECO:0000313" key="1">
    <source>
        <dbReference type="EMBL" id="EJK54783.1"/>
    </source>
</evidence>
<name>K0RM47_THAOC</name>